<dbReference type="AlphaFoldDB" id="A0A840IJS0"/>
<dbReference type="Proteomes" id="UP000585272">
    <property type="component" value="Unassembled WGS sequence"/>
</dbReference>
<proteinExistence type="inferred from homology"/>
<protein>
    <submittedName>
        <fullName evidence="6">Acetyl esterase/lipase</fullName>
    </submittedName>
</protein>
<dbReference type="Gene3D" id="3.40.50.1820">
    <property type="entry name" value="alpha/beta hydrolase"/>
    <property type="match status" value="1"/>
</dbReference>
<name>A0A840IJS0_9ACTN</name>
<dbReference type="PANTHER" id="PTHR48081">
    <property type="entry name" value="AB HYDROLASE SUPERFAMILY PROTEIN C4A8.06C"/>
    <property type="match status" value="1"/>
</dbReference>
<sequence length="364" mass="38442">MTDASAPADQRLLIELWHGPASAQTRTLERTLRRTWLPVARGWRMTPRGIRMLQRITDPTGRVPVLRGTRVEPTRLAGVPGEWVRAPRATEQTPAGVVAAGSPAPAQPLLVYLHGGGYVFGSPRTHRNLVSRISHVTGLAALSVDYRLPPEATLPAPVDDALAVYRHLLDAGHAPERIVVAGDSAGGNLALALALHAAEARLPVPAALMLLSPWADLTMSLPSHVRNAGLDPFIPETALRRCARVAAGGVDPANWRVSPLLAPDELWRSLPPTLVQAGSTEVLLDDGVRIARRVAAAGTRAELHVFDRQPHVAPLWAGTPEARVALRAIGRFATAALAPESAPPAPSGADAHEAATGPAATDPA</sequence>
<evidence type="ECO:0000256" key="1">
    <source>
        <dbReference type="ARBA" id="ARBA00010515"/>
    </source>
</evidence>
<accession>A0A840IJS0</accession>
<dbReference type="Pfam" id="PF07859">
    <property type="entry name" value="Abhydrolase_3"/>
    <property type="match status" value="1"/>
</dbReference>
<dbReference type="InterPro" id="IPR033140">
    <property type="entry name" value="Lipase_GDXG_put_SER_AS"/>
</dbReference>
<dbReference type="InterPro" id="IPR050300">
    <property type="entry name" value="GDXG_lipolytic_enzyme"/>
</dbReference>
<gene>
    <name evidence="6" type="ORF">BDZ31_004910</name>
</gene>
<evidence type="ECO:0000313" key="6">
    <source>
        <dbReference type="EMBL" id="MBB4665282.1"/>
    </source>
</evidence>
<comment type="caution">
    <text evidence="6">The sequence shown here is derived from an EMBL/GenBank/DDBJ whole genome shotgun (WGS) entry which is preliminary data.</text>
</comment>
<dbReference type="InterPro" id="IPR013094">
    <property type="entry name" value="AB_hydrolase_3"/>
</dbReference>
<reference evidence="6 7" key="1">
    <citation type="submission" date="2020-08" db="EMBL/GenBank/DDBJ databases">
        <title>Genomic Encyclopedia of Archaeal and Bacterial Type Strains, Phase II (KMG-II): from individual species to whole genera.</title>
        <authorList>
            <person name="Goeker M."/>
        </authorList>
    </citation>
    <scope>NUCLEOTIDE SEQUENCE [LARGE SCALE GENOMIC DNA]</scope>
    <source>
        <strain evidence="6 7">DSM 23288</strain>
    </source>
</reference>
<dbReference type="RefSeq" id="WP_183346071.1">
    <property type="nucleotide sequence ID" value="NZ_JACHNU010000015.1"/>
</dbReference>
<dbReference type="PROSITE" id="PS01174">
    <property type="entry name" value="LIPASE_GDXG_SER"/>
    <property type="match status" value="1"/>
</dbReference>
<dbReference type="PANTHER" id="PTHR48081:SF30">
    <property type="entry name" value="ACETYL-HYDROLASE LIPR-RELATED"/>
    <property type="match status" value="1"/>
</dbReference>
<dbReference type="InterPro" id="IPR002168">
    <property type="entry name" value="Lipase_GDXG_HIS_AS"/>
</dbReference>
<feature type="domain" description="Alpha/beta hydrolase fold-3" evidence="5">
    <location>
        <begin position="110"/>
        <end position="312"/>
    </location>
</feature>
<evidence type="ECO:0000256" key="4">
    <source>
        <dbReference type="SAM" id="MobiDB-lite"/>
    </source>
</evidence>
<feature type="active site" evidence="3">
    <location>
        <position position="184"/>
    </location>
</feature>
<keyword evidence="2" id="KW-0378">Hydrolase</keyword>
<feature type="region of interest" description="Disordered" evidence="4">
    <location>
        <begin position="339"/>
        <end position="364"/>
    </location>
</feature>
<dbReference type="EMBL" id="JACHNU010000015">
    <property type="protein sequence ID" value="MBB4665282.1"/>
    <property type="molecule type" value="Genomic_DNA"/>
</dbReference>
<evidence type="ECO:0000313" key="7">
    <source>
        <dbReference type="Proteomes" id="UP000585272"/>
    </source>
</evidence>
<evidence type="ECO:0000256" key="3">
    <source>
        <dbReference type="PROSITE-ProRule" id="PRU10038"/>
    </source>
</evidence>
<dbReference type="PROSITE" id="PS01173">
    <property type="entry name" value="LIPASE_GDXG_HIS"/>
    <property type="match status" value="1"/>
</dbReference>
<dbReference type="GO" id="GO:0004806">
    <property type="term" value="F:triacylglycerol lipase activity"/>
    <property type="evidence" value="ECO:0007669"/>
    <property type="project" value="TreeGrafter"/>
</dbReference>
<dbReference type="SUPFAM" id="SSF53474">
    <property type="entry name" value="alpha/beta-Hydrolases"/>
    <property type="match status" value="1"/>
</dbReference>
<dbReference type="InterPro" id="IPR029058">
    <property type="entry name" value="AB_hydrolase_fold"/>
</dbReference>
<evidence type="ECO:0000256" key="2">
    <source>
        <dbReference type="ARBA" id="ARBA00022801"/>
    </source>
</evidence>
<keyword evidence="7" id="KW-1185">Reference proteome</keyword>
<evidence type="ECO:0000259" key="5">
    <source>
        <dbReference type="Pfam" id="PF07859"/>
    </source>
</evidence>
<organism evidence="6 7">
    <name type="scientific">Conexibacter arvalis</name>
    <dbReference type="NCBI Taxonomy" id="912552"/>
    <lineage>
        <taxon>Bacteria</taxon>
        <taxon>Bacillati</taxon>
        <taxon>Actinomycetota</taxon>
        <taxon>Thermoleophilia</taxon>
        <taxon>Solirubrobacterales</taxon>
        <taxon>Conexibacteraceae</taxon>
        <taxon>Conexibacter</taxon>
    </lineage>
</organism>
<comment type="similarity">
    <text evidence="1">Belongs to the 'GDXG' lipolytic enzyme family.</text>
</comment>